<dbReference type="AlphaFoldDB" id="A0A3S3Q5T6"/>
<reference evidence="2 3" key="1">
    <citation type="journal article" date="2019" name="Nat. Plants">
        <title>Stout camphor tree genome fills gaps in understanding of flowering plant genome evolution.</title>
        <authorList>
            <person name="Chaw S.M."/>
            <person name="Liu Y.C."/>
            <person name="Wu Y.W."/>
            <person name="Wang H.Y."/>
            <person name="Lin C.I."/>
            <person name="Wu C.S."/>
            <person name="Ke H.M."/>
            <person name="Chang L.Y."/>
            <person name="Hsu C.Y."/>
            <person name="Yang H.T."/>
            <person name="Sudianto E."/>
            <person name="Hsu M.H."/>
            <person name="Wu K.P."/>
            <person name="Wang L.N."/>
            <person name="Leebens-Mack J.H."/>
            <person name="Tsai I.J."/>
        </authorList>
    </citation>
    <scope>NUCLEOTIDE SEQUENCE [LARGE SCALE GENOMIC DNA]</scope>
    <source>
        <strain evidence="3">cv. Chaw 1501</strain>
        <tissue evidence="2">Young leaves</tissue>
    </source>
</reference>
<dbReference type="Proteomes" id="UP000283530">
    <property type="component" value="Unassembled WGS sequence"/>
</dbReference>
<dbReference type="PANTHER" id="PTHR46033:SF80">
    <property type="entry name" value="PROTEIN MAIN-LIKE 2-LIKE"/>
    <property type="match status" value="1"/>
</dbReference>
<name>A0A3S3Q5T6_9MAGN</name>
<keyword evidence="3" id="KW-1185">Reference proteome</keyword>
<dbReference type="InterPro" id="IPR044824">
    <property type="entry name" value="MAIN-like"/>
</dbReference>
<proteinExistence type="predicted"/>
<organism evidence="2 3">
    <name type="scientific">Cinnamomum micranthum f. kanehirae</name>
    <dbReference type="NCBI Taxonomy" id="337451"/>
    <lineage>
        <taxon>Eukaryota</taxon>
        <taxon>Viridiplantae</taxon>
        <taxon>Streptophyta</taxon>
        <taxon>Embryophyta</taxon>
        <taxon>Tracheophyta</taxon>
        <taxon>Spermatophyta</taxon>
        <taxon>Magnoliopsida</taxon>
        <taxon>Magnoliidae</taxon>
        <taxon>Laurales</taxon>
        <taxon>Lauraceae</taxon>
        <taxon>Cinnamomum</taxon>
    </lineage>
</organism>
<gene>
    <name evidence="2" type="ORF">CKAN_00846100</name>
</gene>
<evidence type="ECO:0000313" key="2">
    <source>
        <dbReference type="EMBL" id="RWR79861.1"/>
    </source>
</evidence>
<protein>
    <submittedName>
        <fullName evidence="2">Protein MAIN-LIKE 2-like protein</fullName>
    </submittedName>
</protein>
<dbReference type="Pfam" id="PF10536">
    <property type="entry name" value="PMD"/>
    <property type="match status" value="1"/>
</dbReference>
<feature type="domain" description="Aminotransferase-like plant mobile" evidence="1">
    <location>
        <begin position="64"/>
        <end position="144"/>
    </location>
</feature>
<comment type="caution">
    <text evidence="2">The sequence shown here is derived from an EMBL/GenBank/DDBJ whole genome shotgun (WGS) entry which is preliminary data.</text>
</comment>
<dbReference type="GO" id="GO:0010073">
    <property type="term" value="P:meristem maintenance"/>
    <property type="evidence" value="ECO:0007669"/>
    <property type="project" value="InterPro"/>
</dbReference>
<dbReference type="EMBL" id="QPKB01000003">
    <property type="protein sequence ID" value="RWR79861.1"/>
    <property type="molecule type" value="Genomic_DNA"/>
</dbReference>
<dbReference type="STRING" id="337451.A0A3S3Q5T6"/>
<accession>A0A3S3Q5T6</accession>
<sequence length="166" mass="18656">MLPRHESTWQRSVILDSIKASTREIQRDPATILGLVESWCAYTNTFGESTITLEDVLILGGSSALGEYVFPTHPADTIGRNVFSIDVRFAKGTQIALGHAVLASLYRDLGLMKGNMDSDTPNSVVWAPFELLQKWSWERFPPLCQESDPITLSFVRRTLKSKKDFH</sequence>
<evidence type="ECO:0000259" key="1">
    <source>
        <dbReference type="Pfam" id="PF10536"/>
    </source>
</evidence>
<dbReference type="InterPro" id="IPR019557">
    <property type="entry name" value="AminoTfrase-like_pln_mobile"/>
</dbReference>
<dbReference type="OrthoDB" id="1109031at2759"/>
<dbReference type="PANTHER" id="PTHR46033">
    <property type="entry name" value="PROTEIN MAIN-LIKE 2"/>
    <property type="match status" value="1"/>
</dbReference>
<evidence type="ECO:0000313" key="3">
    <source>
        <dbReference type="Proteomes" id="UP000283530"/>
    </source>
</evidence>